<gene>
    <name evidence="2" type="ORF">ACFQMA_02965</name>
</gene>
<dbReference type="AlphaFoldDB" id="A0ABD5Y013"/>
<accession>A0ABD5Y013</accession>
<feature type="compositionally biased region" description="Low complexity" evidence="1">
    <location>
        <begin position="91"/>
        <end position="106"/>
    </location>
</feature>
<dbReference type="EMBL" id="JBHTAS010000001">
    <property type="protein sequence ID" value="MFC7138797.1"/>
    <property type="molecule type" value="Genomic_DNA"/>
</dbReference>
<reference evidence="2 3" key="1">
    <citation type="journal article" date="2019" name="Int. J. Syst. Evol. Microbiol.">
        <title>The Global Catalogue of Microorganisms (GCM) 10K type strain sequencing project: providing services to taxonomists for standard genome sequencing and annotation.</title>
        <authorList>
            <consortium name="The Broad Institute Genomics Platform"/>
            <consortium name="The Broad Institute Genome Sequencing Center for Infectious Disease"/>
            <person name="Wu L."/>
            <person name="Ma J."/>
        </authorList>
    </citation>
    <scope>NUCLEOTIDE SEQUENCE [LARGE SCALE GENOMIC DNA]</scope>
    <source>
        <strain evidence="2 3">XZYJT29</strain>
    </source>
</reference>
<dbReference type="RefSeq" id="WP_274324404.1">
    <property type="nucleotide sequence ID" value="NZ_CP118158.1"/>
</dbReference>
<evidence type="ECO:0000256" key="1">
    <source>
        <dbReference type="SAM" id="MobiDB-lite"/>
    </source>
</evidence>
<dbReference type="Proteomes" id="UP001596432">
    <property type="component" value="Unassembled WGS sequence"/>
</dbReference>
<proteinExistence type="predicted"/>
<name>A0ABD5Y013_9EURY</name>
<feature type="compositionally biased region" description="Acidic residues" evidence="1">
    <location>
        <begin position="107"/>
        <end position="117"/>
    </location>
</feature>
<evidence type="ECO:0000313" key="3">
    <source>
        <dbReference type="Proteomes" id="UP001596432"/>
    </source>
</evidence>
<comment type="caution">
    <text evidence="2">The sequence shown here is derived from an EMBL/GenBank/DDBJ whole genome shotgun (WGS) entry which is preliminary data.</text>
</comment>
<protein>
    <submittedName>
        <fullName evidence="2">Uncharacterized protein</fullName>
    </submittedName>
</protein>
<feature type="region of interest" description="Disordered" evidence="1">
    <location>
        <begin position="87"/>
        <end position="130"/>
    </location>
</feature>
<dbReference type="GeneID" id="78819039"/>
<keyword evidence="3" id="KW-1185">Reference proteome</keyword>
<evidence type="ECO:0000313" key="2">
    <source>
        <dbReference type="EMBL" id="MFC7138797.1"/>
    </source>
</evidence>
<sequence length="415" mass="43839">MPSISTGVLGSTAAKVAVAVAFLAIGGVAAAQMGVLNGVVGQDDTAAIDQVPDGVDSVATLDASVLEDDVSARLYATAYNATVGATVGGSASETTETTPTTETATPSEDEDETDGFDEEPRTATSPAEMIPANLSAALDKTENETGLDPRAAEEVAFFNKQRENYTQPRYAGAIVHADWTESAVVAAASNSSDTEYVNTTIDGVTVYKPVQNQTEEDEVSFGPPEPEEWIAVLDDGQYAFGTQQAVNDTIEVYAGDANPVDGDLRTAYDETRNGYIRYAQRSQNVNVTRINQTMGQQTGLNVTAYAQAYNDLHVTAGSYYISEDKLGFESRILTNSTETARDVADITQGFISIQAGAIQNETLETQLRSTNVTQDGTTVTVSRETPVDTAAKLIRWYGSILTGGQTGSAAAQPTV</sequence>
<organism evidence="2 3">
    <name type="scientific">Halosimplex aquaticum</name>
    <dbReference type="NCBI Taxonomy" id="3026162"/>
    <lineage>
        <taxon>Archaea</taxon>
        <taxon>Methanobacteriati</taxon>
        <taxon>Methanobacteriota</taxon>
        <taxon>Stenosarchaea group</taxon>
        <taxon>Halobacteria</taxon>
        <taxon>Halobacteriales</taxon>
        <taxon>Haloarculaceae</taxon>
        <taxon>Halosimplex</taxon>
    </lineage>
</organism>